<feature type="domain" description="MurNAc-LAA" evidence="1">
    <location>
        <begin position="62"/>
        <end position="170"/>
    </location>
</feature>
<gene>
    <name evidence="2" type="ORF">SAMN05443638_10695</name>
</gene>
<dbReference type="STRING" id="1533.SAMN05443638_10695"/>
<dbReference type="RefSeq" id="WP_072894063.1">
    <property type="nucleotide sequence ID" value="NZ_FQVM01000006.1"/>
</dbReference>
<dbReference type="SMART" id="SM00646">
    <property type="entry name" value="Ami_3"/>
    <property type="match status" value="1"/>
</dbReference>
<keyword evidence="3" id="KW-1185">Reference proteome</keyword>
<dbReference type="InterPro" id="IPR002508">
    <property type="entry name" value="MurNAc-LAA_cat"/>
</dbReference>
<dbReference type="CDD" id="cd02696">
    <property type="entry name" value="MurNAc-LAA"/>
    <property type="match status" value="1"/>
</dbReference>
<name>A0A1M4V1D2_9CLOT</name>
<dbReference type="SUPFAM" id="SSF53187">
    <property type="entry name" value="Zn-dependent exopeptidases"/>
    <property type="match status" value="1"/>
</dbReference>
<organism evidence="2 3">
    <name type="scientific">Clostridium fallax</name>
    <dbReference type="NCBI Taxonomy" id="1533"/>
    <lineage>
        <taxon>Bacteria</taxon>
        <taxon>Bacillati</taxon>
        <taxon>Bacillota</taxon>
        <taxon>Clostridia</taxon>
        <taxon>Eubacteriales</taxon>
        <taxon>Clostridiaceae</taxon>
        <taxon>Clostridium</taxon>
    </lineage>
</organism>
<dbReference type="Proteomes" id="UP000184035">
    <property type="component" value="Unassembled WGS sequence"/>
</dbReference>
<evidence type="ECO:0000313" key="3">
    <source>
        <dbReference type="Proteomes" id="UP000184035"/>
    </source>
</evidence>
<proteinExistence type="predicted"/>
<protein>
    <submittedName>
        <fullName evidence="2">N-acetylmuramoyl-L-alanine amidase</fullName>
    </submittedName>
</protein>
<accession>A0A1M4V1D2</accession>
<reference evidence="2 3" key="1">
    <citation type="submission" date="2016-11" db="EMBL/GenBank/DDBJ databases">
        <authorList>
            <person name="Jaros S."/>
            <person name="Januszkiewicz K."/>
            <person name="Wedrychowicz H."/>
        </authorList>
    </citation>
    <scope>NUCLEOTIDE SEQUENCE [LARGE SCALE GENOMIC DNA]</scope>
    <source>
        <strain evidence="2 3">DSM 2631</strain>
    </source>
</reference>
<dbReference type="Pfam" id="PF01520">
    <property type="entry name" value="Amidase_3"/>
    <property type="match status" value="1"/>
</dbReference>
<evidence type="ECO:0000259" key="1">
    <source>
        <dbReference type="SMART" id="SM00646"/>
    </source>
</evidence>
<dbReference type="GO" id="GO:0008745">
    <property type="term" value="F:N-acetylmuramoyl-L-alanine amidase activity"/>
    <property type="evidence" value="ECO:0007669"/>
    <property type="project" value="InterPro"/>
</dbReference>
<dbReference type="EMBL" id="FQVM01000006">
    <property type="protein sequence ID" value="SHE62710.1"/>
    <property type="molecule type" value="Genomic_DNA"/>
</dbReference>
<sequence length="320" mass="37256">MIIGKRAGHSDNCIGAVGIVDEHQQMKQLDYITTQIFEKYGHTVINCNSNKYTANEELVEGAREANRQYIDIFLSLHMNASNGEGHGTECWVHSPCCRAENTAKKLVNNLSKLGFYNRGVKYNSRYYEMRAIDAPNIIVETCFCDSQKDIDVYNKYSWEQLGYAICNAVDPNIPFEPPADNTKYYIETKIFNCEKYGVYLPYVLPYFKGFSTYALSYSKNIWIITQYLSDEQIEKLKVDLGDLYYDTRSDDNGKWIITQYLPYGEWGVYLPSIMKYFEGINCYLMADNKEIWFDTQWLNKEECEDLRNSLTTWVNDVKSE</sequence>
<dbReference type="GO" id="GO:0009253">
    <property type="term" value="P:peptidoglycan catabolic process"/>
    <property type="evidence" value="ECO:0007669"/>
    <property type="project" value="InterPro"/>
</dbReference>
<dbReference type="AlphaFoldDB" id="A0A1M4V1D2"/>
<dbReference type="OrthoDB" id="5344211at2"/>
<evidence type="ECO:0000313" key="2">
    <source>
        <dbReference type="EMBL" id="SHE62710.1"/>
    </source>
</evidence>
<dbReference type="Gene3D" id="3.40.630.40">
    <property type="entry name" value="Zn-dependent exopeptidases"/>
    <property type="match status" value="1"/>
</dbReference>